<dbReference type="HOGENOM" id="CLU_3194781_0_0_4"/>
<proteinExistence type="predicted"/>
<accession>F7T6M0</accession>
<sequence>MIGELVLRETFAYPLLTISDLRMPFVRLLFHKLLDNLTEHHQAVD</sequence>
<dbReference type="AlphaFoldDB" id="F7T6M0"/>
<gene>
    <name evidence="1" type="ORF">AXXA_23050</name>
</gene>
<comment type="caution">
    <text evidence="1">The sequence shown here is derived from an EMBL/GenBank/DDBJ whole genome shotgun (WGS) entry which is preliminary data.</text>
</comment>
<evidence type="ECO:0000313" key="1">
    <source>
        <dbReference type="EMBL" id="EGP44072.1"/>
    </source>
</evidence>
<name>F7T6M0_9BURK</name>
<dbReference type="Proteomes" id="UP000004853">
    <property type="component" value="Unassembled WGS sequence"/>
</dbReference>
<dbReference type="EMBL" id="AFRQ01000099">
    <property type="protein sequence ID" value="EGP44072.1"/>
    <property type="molecule type" value="Genomic_DNA"/>
</dbReference>
<reference evidence="1 2" key="1">
    <citation type="submission" date="2011-06" db="EMBL/GenBank/DDBJ databases">
        <authorList>
            <person name="Bador J."/>
            <person name="Amoureux L."/>
            <person name="Neuwirth C."/>
        </authorList>
    </citation>
    <scope>NUCLEOTIDE SEQUENCE [LARGE SCALE GENOMIC DNA]</scope>
    <source>
        <strain evidence="1 2">AXX-A</strain>
    </source>
</reference>
<organism evidence="1 2">
    <name type="scientific">Achromobacter insuavis AXX-A</name>
    <dbReference type="NCBI Taxonomy" id="1003200"/>
    <lineage>
        <taxon>Bacteria</taxon>
        <taxon>Pseudomonadati</taxon>
        <taxon>Pseudomonadota</taxon>
        <taxon>Betaproteobacteria</taxon>
        <taxon>Burkholderiales</taxon>
        <taxon>Alcaligenaceae</taxon>
        <taxon>Achromobacter</taxon>
    </lineage>
</organism>
<evidence type="ECO:0000313" key="2">
    <source>
        <dbReference type="Proteomes" id="UP000004853"/>
    </source>
</evidence>
<protein>
    <submittedName>
        <fullName evidence="1">Uncharacterized protein</fullName>
    </submittedName>
</protein>